<evidence type="ECO:0008006" key="2">
    <source>
        <dbReference type="Google" id="ProtNLM"/>
    </source>
</evidence>
<dbReference type="EMBL" id="CADCVS010000394">
    <property type="protein sequence ID" value="CAA9521526.1"/>
    <property type="molecule type" value="Genomic_DNA"/>
</dbReference>
<organism evidence="1">
    <name type="scientific">uncultured Solirubrobacteraceae bacterium</name>
    <dbReference type="NCBI Taxonomy" id="1162706"/>
    <lineage>
        <taxon>Bacteria</taxon>
        <taxon>Bacillati</taxon>
        <taxon>Actinomycetota</taxon>
        <taxon>Thermoleophilia</taxon>
        <taxon>Solirubrobacterales</taxon>
        <taxon>Solirubrobacteraceae</taxon>
        <taxon>environmental samples</taxon>
    </lineage>
</organism>
<evidence type="ECO:0000313" key="1">
    <source>
        <dbReference type="EMBL" id="CAA9521526.1"/>
    </source>
</evidence>
<name>A0A6J4TFS2_9ACTN</name>
<dbReference type="AlphaFoldDB" id="A0A6J4TFS2"/>
<reference evidence="1" key="1">
    <citation type="submission" date="2020-02" db="EMBL/GenBank/DDBJ databases">
        <authorList>
            <person name="Meier V. D."/>
        </authorList>
    </citation>
    <scope>NUCLEOTIDE SEQUENCE</scope>
    <source>
        <strain evidence="1">AVDCRST_MAG30</strain>
    </source>
</reference>
<proteinExistence type="predicted"/>
<accession>A0A6J4TFS2</accession>
<protein>
    <recommendedName>
        <fullName evidence="2">Globin-sensor domain-containing protein</fullName>
    </recommendedName>
</protein>
<gene>
    <name evidence="1" type="ORF">AVDCRST_MAG30-3072</name>
</gene>
<sequence length="149" mass="16560">MSTDTSGADATVRAEIARAFHELRPQIIENARKDADLDPASRLSAFSDPDLEQIVNAWGAMFTEALEGDGRETRELIFETALPPILELGQTALDMARSTVISAVMLTSRLLPLIAPEHREDAARWLACYHSTYTYELLERVMALKAEAR</sequence>